<dbReference type="GO" id="GO:0046872">
    <property type="term" value="F:metal ion binding"/>
    <property type="evidence" value="ECO:0007669"/>
    <property type="project" value="UniProtKB-KW"/>
</dbReference>
<dbReference type="EMBL" id="JADGJD010001913">
    <property type="protein sequence ID" value="KAJ3036682.1"/>
    <property type="molecule type" value="Genomic_DNA"/>
</dbReference>
<keyword evidence="1" id="KW-0479">Metal-binding</keyword>
<evidence type="ECO:0000256" key="2">
    <source>
        <dbReference type="ARBA" id="ARBA00022737"/>
    </source>
</evidence>
<gene>
    <name evidence="5" type="ORF">HK097_003773</name>
</gene>
<protein>
    <recommendedName>
        <fullName evidence="7">EF-hand domain-containing protein</fullName>
    </recommendedName>
</protein>
<dbReference type="Proteomes" id="UP001212841">
    <property type="component" value="Unassembled WGS sequence"/>
</dbReference>
<evidence type="ECO:0000256" key="3">
    <source>
        <dbReference type="ARBA" id="ARBA00022837"/>
    </source>
</evidence>
<evidence type="ECO:0000313" key="5">
    <source>
        <dbReference type="EMBL" id="KAJ3036682.1"/>
    </source>
</evidence>
<dbReference type="InterPro" id="IPR051581">
    <property type="entry name" value="Ca-bind"/>
</dbReference>
<dbReference type="PANTHER" id="PTHR34524">
    <property type="entry name" value="CALCYPHOSIN"/>
    <property type="match status" value="1"/>
</dbReference>
<accession>A0AAD5WXS0</accession>
<evidence type="ECO:0000256" key="4">
    <source>
        <dbReference type="SAM" id="MobiDB-lite"/>
    </source>
</evidence>
<dbReference type="Gene3D" id="1.10.238.10">
    <property type="entry name" value="EF-hand"/>
    <property type="match status" value="2"/>
</dbReference>
<dbReference type="InterPro" id="IPR011992">
    <property type="entry name" value="EF-hand-dom_pair"/>
</dbReference>
<dbReference type="SUPFAM" id="SSF47473">
    <property type="entry name" value="EF-hand"/>
    <property type="match status" value="2"/>
</dbReference>
<keyword evidence="6" id="KW-1185">Reference proteome</keyword>
<organism evidence="5 6">
    <name type="scientific">Rhizophlyctis rosea</name>
    <dbReference type="NCBI Taxonomy" id="64517"/>
    <lineage>
        <taxon>Eukaryota</taxon>
        <taxon>Fungi</taxon>
        <taxon>Fungi incertae sedis</taxon>
        <taxon>Chytridiomycota</taxon>
        <taxon>Chytridiomycota incertae sedis</taxon>
        <taxon>Chytridiomycetes</taxon>
        <taxon>Rhizophlyctidales</taxon>
        <taxon>Rhizophlyctidaceae</taxon>
        <taxon>Rhizophlyctis</taxon>
    </lineage>
</organism>
<keyword evidence="3" id="KW-0106">Calcium</keyword>
<keyword evidence="2" id="KW-0677">Repeat</keyword>
<evidence type="ECO:0000256" key="1">
    <source>
        <dbReference type="ARBA" id="ARBA00022723"/>
    </source>
</evidence>
<sequence length="561" mass="63560">MLAHKPPPPKRFFETPAGLALYAPNHSTKHVPRSIYAKRAYQQGHLAPHPHHVKGPESMAVPKCFVGADDVLMGSGRIPKILDTLRYDLAARGIRAFFGLQHQFKDQDFDRTGKLPQYRFEKALRESRLPIPAEDIKYLFAHYSQSSIYAAYEEFLRDLRASITMSHQKSRRAAAQSLFVHFPKTHDGLVDRNALVSSFQPDRHPLALSGRKSPSEIRQEFLDTFPTTPYISLTDLLTYFSAVSHCYPSDTDFINAITEPWNLNKFSSTTAAPPANQSQYIPQSTKPSSQPYTKNWGAFGPIALKRDPRVVNKRYEPLMDYCMDMVGVEDEKERQRKKAGRMNLTSSVDLSVEEAIETIKRQLKDQKNIRDGKTVAALGRMFRRVDVHGSGSICRGAFADILESELPGLGEETINLLITHLSSPSSSQIPYSTLLNILRGPLTPFRTRICDQSFDKLVTDGKGFITIRDLYKAFDPSKRTDWLSGAKGRDEVFKEEAEGGFDGGQSMDKITREDYRSYWQNRSATIEDDKAFAMLVYTTFPVKYRHGAFRAWREGPCVGWV</sequence>
<comment type="caution">
    <text evidence="5">The sequence shown here is derived from an EMBL/GenBank/DDBJ whole genome shotgun (WGS) entry which is preliminary data.</text>
</comment>
<name>A0AAD5WXS0_9FUNG</name>
<evidence type="ECO:0008006" key="7">
    <source>
        <dbReference type="Google" id="ProtNLM"/>
    </source>
</evidence>
<feature type="region of interest" description="Disordered" evidence="4">
    <location>
        <begin position="268"/>
        <end position="292"/>
    </location>
</feature>
<dbReference type="AlphaFoldDB" id="A0AAD5WXS0"/>
<evidence type="ECO:0000313" key="6">
    <source>
        <dbReference type="Proteomes" id="UP001212841"/>
    </source>
</evidence>
<dbReference type="PANTHER" id="PTHR34524:SF6">
    <property type="entry name" value="CALCYPHOSINE LIKE"/>
    <property type="match status" value="1"/>
</dbReference>
<proteinExistence type="predicted"/>
<reference evidence="5" key="1">
    <citation type="submission" date="2020-05" db="EMBL/GenBank/DDBJ databases">
        <title>Phylogenomic resolution of chytrid fungi.</title>
        <authorList>
            <person name="Stajich J.E."/>
            <person name="Amses K."/>
            <person name="Simmons R."/>
            <person name="Seto K."/>
            <person name="Myers J."/>
            <person name="Bonds A."/>
            <person name="Quandt C.A."/>
            <person name="Barry K."/>
            <person name="Liu P."/>
            <person name="Grigoriev I."/>
            <person name="Longcore J.E."/>
            <person name="James T.Y."/>
        </authorList>
    </citation>
    <scope>NUCLEOTIDE SEQUENCE</scope>
    <source>
        <strain evidence="5">JEL0318</strain>
    </source>
</reference>